<evidence type="ECO:0000256" key="18">
    <source>
        <dbReference type="ARBA" id="ARBA00023329"/>
    </source>
</evidence>
<dbReference type="Gene3D" id="1.10.287.70">
    <property type="match status" value="1"/>
</dbReference>
<dbReference type="GO" id="GO:0031410">
    <property type="term" value="C:cytoplasmic vesicle"/>
    <property type="evidence" value="ECO:0007669"/>
    <property type="project" value="UniProtKB-SubCell"/>
</dbReference>
<feature type="binding site" evidence="19">
    <location>
        <position position="643"/>
    </location>
    <ligand>
        <name>Ca(2+)</name>
        <dbReference type="ChEBI" id="CHEBI:29108"/>
        <label>2</label>
    </ligand>
</feature>
<evidence type="ECO:0000256" key="9">
    <source>
        <dbReference type="ARBA" id="ARBA00022837"/>
    </source>
</evidence>
<feature type="transmembrane region" description="Helical" evidence="22">
    <location>
        <begin position="374"/>
        <end position="392"/>
    </location>
</feature>
<evidence type="ECO:0000256" key="10">
    <source>
        <dbReference type="ARBA" id="ARBA00022989"/>
    </source>
</evidence>
<dbReference type="PROSITE" id="PS50222">
    <property type="entry name" value="EF_HAND_2"/>
    <property type="match status" value="1"/>
</dbReference>
<dbReference type="InterPro" id="IPR051223">
    <property type="entry name" value="Polycystin"/>
</dbReference>
<keyword evidence="6" id="KW-1003">Cell membrane</keyword>
<keyword evidence="17 19" id="KW-0407">Ion channel</keyword>
<feature type="region of interest" description="Disordered" evidence="21">
    <location>
        <begin position="1"/>
        <end position="30"/>
    </location>
</feature>
<dbReference type="SUPFAM" id="SSF47473">
    <property type="entry name" value="EF-hand"/>
    <property type="match status" value="1"/>
</dbReference>
<protein>
    <submittedName>
        <fullName evidence="25 26">Polycystin-2</fullName>
    </submittedName>
</protein>
<dbReference type="CDD" id="cd00051">
    <property type="entry name" value="EFh"/>
    <property type="match status" value="1"/>
</dbReference>
<dbReference type="SUPFAM" id="SSF81324">
    <property type="entry name" value="Voltage-gated potassium channels"/>
    <property type="match status" value="1"/>
</dbReference>
<dbReference type="InterPro" id="IPR003915">
    <property type="entry name" value="PKD_2"/>
</dbReference>
<dbReference type="Pfam" id="PF08016">
    <property type="entry name" value="PKD_channel"/>
    <property type="match status" value="1"/>
</dbReference>
<dbReference type="RefSeq" id="XP_018023502.1">
    <property type="nucleotide sequence ID" value="XM_018168013.2"/>
</dbReference>
<accession>A0A8B7PCV0</accession>
<feature type="transmembrane region" description="Helical" evidence="22">
    <location>
        <begin position="86"/>
        <end position="111"/>
    </location>
</feature>
<dbReference type="GO" id="GO:0005509">
    <property type="term" value="F:calcium ion binding"/>
    <property type="evidence" value="ECO:0007669"/>
    <property type="project" value="InterPro"/>
</dbReference>
<dbReference type="InterPro" id="IPR046791">
    <property type="entry name" value="Polycystin_dom"/>
</dbReference>
<dbReference type="InterPro" id="IPR011992">
    <property type="entry name" value="EF-hand-dom_pair"/>
</dbReference>
<proteinExistence type="inferred from homology"/>
<evidence type="ECO:0000256" key="4">
    <source>
        <dbReference type="ARBA" id="ARBA00007200"/>
    </source>
</evidence>
<evidence type="ECO:0000256" key="7">
    <source>
        <dbReference type="ARBA" id="ARBA00022673"/>
    </source>
</evidence>
<keyword evidence="9 19" id="KW-0106">Calcium</keyword>
<keyword evidence="19" id="KW-0109">Calcium transport</keyword>
<dbReference type="OMA" id="REWYIRT"/>
<dbReference type="FunFam" id="1.20.5.340:FF:000020">
    <property type="entry name" value="polycystin-2 isoform X1"/>
    <property type="match status" value="1"/>
</dbReference>
<dbReference type="InterPro" id="IPR002048">
    <property type="entry name" value="EF_hand_dom"/>
</dbReference>
<gene>
    <name evidence="25 26" type="primary">LOC108679396</name>
</gene>
<keyword evidence="15" id="KW-0325">Glycoprotein</keyword>
<evidence type="ECO:0000313" key="24">
    <source>
        <dbReference type="Proteomes" id="UP000694843"/>
    </source>
</evidence>
<dbReference type="GO" id="GO:0005262">
    <property type="term" value="F:calcium channel activity"/>
    <property type="evidence" value="ECO:0007669"/>
    <property type="project" value="UniProtKB-KW"/>
</dbReference>
<evidence type="ECO:0000256" key="15">
    <source>
        <dbReference type="ARBA" id="ARBA00023180"/>
    </source>
</evidence>
<reference evidence="25 26" key="1">
    <citation type="submission" date="2025-04" db="UniProtKB">
        <authorList>
            <consortium name="RefSeq"/>
        </authorList>
    </citation>
    <scope>IDENTIFICATION</scope>
    <source>
        <tissue evidence="25 26">Whole organism</tissue>
    </source>
</reference>
<evidence type="ECO:0000256" key="6">
    <source>
        <dbReference type="ARBA" id="ARBA00022475"/>
    </source>
</evidence>
<feature type="domain" description="EF-hand" evidence="23">
    <location>
        <begin position="619"/>
        <end position="654"/>
    </location>
</feature>
<evidence type="ECO:0000256" key="14">
    <source>
        <dbReference type="ARBA" id="ARBA00023157"/>
    </source>
</evidence>
<keyword evidence="13 22" id="KW-0472">Membrane</keyword>
<feature type="binding site" evidence="19">
    <location>
        <position position="634"/>
    </location>
    <ligand>
        <name>Ca(2+)</name>
        <dbReference type="ChEBI" id="CHEBI:29108"/>
        <label>2</label>
    </ligand>
</feature>
<keyword evidence="14" id="KW-1015">Disulfide bond</keyword>
<dbReference type="GO" id="GO:0050982">
    <property type="term" value="P:detection of mechanical stimulus"/>
    <property type="evidence" value="ECO:0007669"/>
    <property type="project" value="TreeGrafter"/>
</dbReference>
<keyword evidence="18" id="KW-0968">Cytoplasmic vesicle</keyword>
<sequence>MGDAVRPSTQNSGREAWSGGRNRGGGPPALTDKKALVGDEDFVGEVEPKKGCWPKFTECFCGMWATRQMTKSDDREVYVRTTLRELVVYLLFLVILCIMTFGSASTSMYYYTSVLTNLFLDTPFPDDNTASFRQAAVLSDVWDFYENVMLDGLYWENWYDAEQSPTAPQDRNILYENRLLGLPRVRQVRVTNNSCEVHADFKNAIRQCYAPYDDNKVDKQPFGKMDNTSAWSYSSQQELNGFAHWGKLATYSGGGSYKNLADNKNESKAILADLRSNLWIERGTRAVFLDFTVYNANINLFCIIKLVFELPATGGVIPSWTFRTVKLLRYVSAFDYFIMACEFIFCFFILYYLVEEAIEISVLKWSYFKTVWNILDLLVILLSLGCIGYSVYSTMTISGKLKEILHDPNDYANFEVLGYAAVQYNSVVAVCVFFAWLKLFKYISFNKTMTQLSSTLSRCAKDLAGFAVMFFIVFFAYAQLGYLLFGTQVEDYNSFISSTFTLLRTILGDFNFQDMEEANRILGPIFFLTYVFFVFFVLLNMFLAIINDTYSEVKVEIASQRSEFEIADYFKRGYNNMMGKLGKRDKLLDVENALKLSDGNSDGHLTFEEIRHNLKKCNFSDMEIEMFFAKYDLDGNRTLEVDEVKMMLKDLEGQRIDIEKQIRREQPEEQKPQRPVSASAVGTTISGVAFEEFSVLQRRVDRLEHSIGSIVSKIDAVLVKLGTMEKTKNKRRDVMSKILDTITENDSLDEAEKRKHMEKLVREEISDWDDKN</sequence>
<dbReference type="InterPro" id="IPR018247">
    <property type="entry name" value="EF_Hand_1_Ca_BS"/>
</dbReference>
<dbReference type="Pfam" id="PF20519">
    <property type="entry name" value="Polycystin_dom"/>
    <property type="match status" value="1"/>
</dbReference>
<keyword evidence="7 19" id="KW-0107">Calcium channel</keyword>
<evidence type="ECO:0000256" key="11">
    <source>
        <dbReference type="ARBA" id="ARBA00023054"/>
    </source>
</evidence>
<evidence type="ECO:0000256" key="1">
    <source>
        <dbReference type="ARBA" id="ARBA00004138"/>
    </source>
</evidence>
<evidence type="ECO:0000256" key="17">
    <source>
        <dbReference type="ARBA" id="ARBA00023303"/>
    </source>
</evidence>
<dbReference type="PANTHER" id="PTHR10877">
    <property type="entry name" value="POLYCYSTIN FAMILY MEMBER"/>
    <property type="match status" value="1"/>
</dbReference>
<evidence type="ECO:0000256" key="2">
    <source>
        <dbReference type="ARBA" id="ARBA00004541"/>
    </source>
</evidence>
<dbReference type="RefSeq" id="XP_047736253.1">
    <property type="nucleotide sequence ID" value="XM_047880297.1"/>
</dbReference>
<organism evidence="24 25">
    <name type="scientific">Hyalella azteca</name>
    <name type="common">Amphipod</name>
    <dbReference type="NCBI Taxonomy" id="294128"/>
    <lineage>
        <taxon>Eukaryota</taxon>
        <taxon>Metazoa</taxon>
        <taxon>Ecdysozoa</taxon>
        <taxon>Arthropoda</taxon>
        <taxon>Crustacea</taxon>
        <taxon>Multicrustacea</taxon>
        <taxon>Malacostraca</taxon>
        <taxon>Eumalacostraca</taxon>
        <taxon>Peracarida</taxon>
        <taxon>Amphipoda</taxon>
        <taxon>Senticaudata</taxon>
        <taxon>Talitrida</taxon>
        <taxon>Talitroidea</taxon>
        <taxon>Hyalellidae</taxon>
        <taxon>Hyalella</taxon>
    </lineage>
</organism>
<keyword evidence="19" id="KW-0479">Metal-binding</keyword>
<dbReference type="GeneID" id="108679396"/>
<keyword evidence="5" id="KW-0813">Transport</keyword>
<keyword evidence="24" id="KW-1185">Reference proteome</keyword>
<dbReference type="PANTHER" id="PTHR10877:SF183">
    <property type="entry name" value="AT14535P-RELATED"/>
    <property type="match status" value="1"/>
</dbReference>
<evidence type="ECO:0000256" key="12">
    <source>
        <dbReference type="ARBA" id="ARBA00023065"/>
    </source>
</evidence>
<evidence type="ECO:0000313" key="26">
    <source>
        <dbReference type="RefSeq" id="XP_047736253.1"/>
    </source>
</evidence>
<comment type="similarity">
    <text evidence="4">Belongs to the polycystin family.</text>
</comment>
<keyword evidence="8 22" id="KW-0812">Transmembrane</keyword>
<feature type="transmembrane region" description="Helical" evidence="22">
    <location>
        <begin position="463"/>
        <end position="485"/>
    </location>
</feature>
<dbReference type="PRINTS" id="PR01433">
    <property type="entry name" value="POLYCYSTIN2"/>
</dbReference>
<dbReference type="KEGG" id="hazt:108679396"/>
<dbReference type="PROSITE" id="PS00018">
    <property type="entry name" value="EF_HAND_1"/>
    <property type="match status" value="1"/>
</dbReference>
<dbReference type="FunFam" id="1.10.287.70:FF:000055">
    <property type="entry name" value="Polycystic kidney disease 2-like 1"/>
    <property type="match status" value="1"/>
</dbReference>
<feature type="binding site" evidence="19">
    <location>
        <position position="632"/>
    </location>
    <ligand>
        <name>Ca(2+)</name>
        <dbReference type="ChEBI" id="CHEBI:29108"/>
        <label>2</label>
    </ligand>
</feature>
<keyword evidence="12 19" id="KW-0406">Ion transport</keyword>
<name>A0A8B7PCV0_HYAAZ</name>
<evidence type="ECO:0000256" key="16">
    <source>
        <dbReference type="ARBA" id="ARBA00023273"/>
    </source>
</evidence>
<evidence type="ECO:0000259" key="23">
    <source>
        <dbReference type="PROSITE" id="PS50222"/>
    </source>
</evidence>
<dbReference type="OrthoDB" id="444119at2759"/>
<feature type="transmembrane region" description="Helical" evidence="22">
    <location>
        <begin position="336"/>
        <end position="354"/>
    </location>
</feature>
<evidence type="ECO:0000256" key="3">
    <source>
        <dbReference type="ARBA" id="ARBA00004651"/>
    </source>
</evidence>
<dbReference type="SMART" id="SM00054">
    <property type="entry name" value="EFh"/>
    <property type="match status" value="2"/>
</dbReference>
<keyword evidence="16" id="KW-0966">Cell projection</keyword>
<evidence type="ECO:0000256" key="20">
    <source>
        <dbReference type="PIRSR" id="PIRSR603915-2"/>
    </source>
</evidence>
<feature type="disulfide bond" evidence="20">
    <location>
        <begin position="195"/>
        <end position="208"/>
    </location>
</feature>
<dbReference type="GO" id="GO:0005929">
    <property type="term" value="C:cilium"/>
    <property type="evidence" value="ECO:0007669"/>
    <property type="project" value="UniProtKB-SubCell"/>
</dbReference>
<evidence type="ECO:0000256" key="21">
    <source>
        <dbReference type="SAM" id="MobiDB-lite"/>
    </source>
</evidence>
<dbReference type="GO" id="GO:0005886">
    <property type="term" value="C:plasma membrane"/>
    <property type="evidence" value="ECO:0007669"/>
    <property type="project" value="UniProtKB-SubCell"/>
</dbReference>
<evidence type="ECO:0000313" key="25">
    <source>
        <dbReference type="RefSeq" id="XP_018023502.1"/>
    </source>
</evidence>
<evidence type="ECO:0000256" key="13">
    <source>
        <dbReference type="ARBA" id="ARBA00023136"/>
    </source>
</evidence>
<feature type="transmembrane region" description="Helical" evidence="22">
    <location>
        <begin position="521"/>
        <end position="546"/>
    </location>
</feature>
<dbReference type="Gene3D" id="1.20.5.340">
    <property type="match status" value="1"/>
</dbReference>
<evidence type="ECO:0000256" key="19">
    <source>
        <dbReference type="PIRSR" id="PIRSR603915-1"/>
    </source>
</evidence>
<dbReference type="Proteomes" id="UP000694843">
    <property type="component" value="Unplaced"/>
</dbReference>
<keyword evidence="11" id="KW-0175">Coiled coil</keyword>
<evidence type="ECO:0000256" key="8">
    <source>
        <dbReference type="ARBA" id="ARBA00022692"/>
    </source>
</evidence>
<dbReference type="AlphaFoldDB" id="A0A8B7PCV0"/>
<dbReference type="InterPro" id="IPR013122">
    <property type="entry name" value="PKD1_2_channel"/>
</dbReference>
<evidence type="ECO:0000256" key="22">
    <source>
        <dbReference type="SAM" id="Phobius"/>
    </source>
</evidence>
<keyword evidence="10 22" id="KW-1133">Transmembrane helix</keyword>
<evidence type="ECO:0000256" key="5">
    <source>
        <dbReference type="ARBA" id="ARBA00022448"/>
    </source>
</evidence>
<dbReference type="Gene3D" id="1.10.238.10">
    <property type="entry name" value="EF-hand"/>
    <property type="match status" value="1"/>
</dbReference>
<feature type="transmembrane region" description="Helical" evidence="22">
    <location>
        <begin position="416"/>
        <end position="437"/>
    </location>
</feature>
<comment type="subcellular location">
    <subcellularLocation>
        <location evidence="3">Cell membrane</location>
        <topology evidence="3">Multi-pass membrane protein</topology>
    </subcellularLocation>
    <subcellularLocation>
        <location evidence="1">Cell projection</location>
        <location evidence="1">Cilium</location>
    </subcellularLocation>
    <subcellularLocation>
        <location evidence="2">Cytoplasmic vesicle</location>
    </subcellularLocation>
</comment>